<dbReference type="PRINTS" id="PR00889">
    <property type="entry name" value="CALPONIN"/>
</dbReference>
<dbReference type="Pfam" id="PF00307">
    <property type="entry name" value="CH"/>
    <property type="match status" value="2"/>
</dbReference>
<dbReference type="Proteomes" id="UP000007799">
    <property type="component" value="Unassembled WGS sequence"/>
</dbReference>
<dbReference type="GO" id="GO:0051015">
    <property type="term" value="F:actin filament binding"/>
    <property type="evidence" value="ECO:0007669"/>
    <property type="project" value="TreeGrafter"/>
</dbReference>
<dbReference type="Gene3D" id="1.10.418.10">
    <property type="entry name" value="Calponin-like domain"/>
    <property type="match status" value="2"/>
</dbReference>
<dbReference type="InterPro" id="IPR001715">
    <property type="entry name" value="CH_dom"/>
</dbReference>
<dbReference type="EMBL" id="GL832967">
    <property type="protein sequence ID" value="EGD73794.1"/>
    <property type="molecule type" value="Genomic_DNA"/>
</dbReference>
<dbReference type="AlphaFoldDB" id="F2UBC8"/>
<dbReference type="RefSeq" id="XP_004993357.1">
    <property type="nucleotide sequence ID" value="XM_004993300.1"/>
</dbReference>
<dbReference type="FunCoup" id="F2UBC8">
    <property type="interactions" value="474"/>
</dbReference>
<evidence type="ECO:0000259" key="2">
    <source>
        <dbReference type="PROSITE" id="PS50021"/>
    </source>
</evidence>
<evidence type="ECO:0000256" key="1">
    <source>
        <dbReference type="SAM" id="MobiDB-lite"/>
    </source>
</evidence>
<dbReference type="PROSITE" id="PS50021">
    <property type="entry name" value="CH"/>
    <property type="match status" value="2"/>
</dbReference>
<dbReference type="eggNOG" id="KOG2046">
    <property type="taxonomic scope" value="Eukaryota"/>
</dbReference>
<reference evidence="3" key="1">
    <citation type="submission" date="2009-08" db="EMBL/GenBank/DDBJ databases">
        <title>Annotation of Salpingoeca rosetta.</title>
        <authorList>
            <consortium name="The Broad Institute Genome Sequencing Platform"/>
            <person name="Russ C."/>
            <person name="Cuomo C."/>
            <person name="Burger G."/>
            <person name="Gray M.W."/>
            <person name="Holland P.W.H."/>
            <person name="King N."/>
            <person name="Lang F.B.F."/>
            <person name="Roger A.J."/>
            <person name="Ruiz-Trillo I."/>
            <person name="Young S.K."/>
            <person name="Zeng Q."/>
            <person name="Gargeya S."/>
            <person name="Alvarado L."/>
            <person name="Berlin A."/>
            <person name="Chapman S.B."/>
            <person name="Chen Z."/>
            <person name="Freedman E."/>
            <person name="Gellesch M."/>
            <person name="Goldberg J."/>
            <person name="Griggs A."/>
            <person name="Gujja S."/>
            <person name="Heilman E."/>
            <person name="Heiman D."/>
            <person name="Howarth C."/>
            <person name="Mehta T."/>
            <person name="Neiman D."/>
            <person name="Pearson M."/>
            <person name="Roberts A."/>
            <person name="Saif S."/>
            <person name="Shea T."/>
            <person name="Shenoy N."/>
            <person name="Sisk P."/>
            <person name="Stolte C."/>
            <person name="Sykes S."/>
            <person name="White J."/>
            <person name="Yandava C."/>
            <person name="Haas B."/>
            <person name="Nusbaum C."/>
            <person name="Birren B."/>
        </authorList>
    </citation>
    <scope>NUCLEOTIDE SEQUENCE [LARGE SCALE GENOMIC DNA]</scope>
    <source>
        <strain evidence="3">ATCC 50818</strain>
    </source>
</reference>
<dbReference type="InterPro" id="IPR036872">
    <property type="entry name" value="CH_dom_sf"/>
</dbReference>
<dbReference type="InterPro" id="IPR003096">
    <property type="entry name" value="SM22_calponin"/>
</dbReference>
<protein>
    <recommendedName>
        <fullName evidence="2">Calponin-homology (CH) domain-containing protein</fullName>
    </recommendedName>
</protein>
<dbReference type="InterPro" id="IPR050606">
    <property type="entry name" value="Calponin-like"/>
</dbReference>
<evidence type="ECO:0000313" key="3">
    <source>
        <dbReference type="EMBL" id="EGD73794.1"/>
    </source>
</evidence>
<dbReference type="PANTHER" id="PTHR47385">
    <property type="entry name" value="CALPONIN"/>
    <property type="match status" value="1"/>
</dbReference>
<dbReference type="PRINTS" id="PR00888">
    <property type="entry name" value="SM22CALPONIN"/>
</dbReference>
<accession>F2UBC8</accession>
<dbReference type="GO" id="GO:0007015">
    <property type="term" value="P:actin filament organization"/>
    <property type="evidence" value="ECO:0007669"/>
    <property type="project" value="TreeGrafter"/>
</dbReference>
<name>F2UBC8_SALR5</name>
<gene>
    <name evidence="3" type="ORF">PTSG_05487</name>
</gene>
<dbReference type="SMART" id="SM00033">
    <property type="entry name" value="CH"/>
    <property type="match status" value="2"/>
</dbReference>
<dbReference type="InParanoid" id="F2UBC8"/>
<proteinExistence type="predicted"/>
<feature type="domain" description="Calponin-homology (CH)" evidence="2">
    <location>
        <begin position="26"/>
        <end position="129"/>
    </location>
</feature>
<sequence>MAHRGVEGAFGDLAERRARVDSKYDKELEKIHIAFIEANTGEKMTGTFQEWLKSGVVLCNLINALQPGSVKKIHPGSMAFKQMENISNFLTALPAYGVRPEDVFRTSDLYEGVDMTAVQLCLENVRRVADMKKKGVKVEAQAPQRNPVSLPKGSAKLGEVKAPASSGSGPKYAEAKTDDAAYGDLAERMARLKSKYNPEVEKEVRAWIEKKTGEKVEGDFQAALRDGVILCKLANAIKPGAVAKINQSSMAFKQMENISNFIEFARGAGISSSDLFQTVALYEGENMTQVLLTLDNLKRKHP</sequence>
<dbReference type="KEGG" id="sre:PTSG_05487"/>
<evidence type="ECO:0000313" key="4">
    <source>
        <dbReference type="Proteomes" id="UP000007799"/>
    </source>
</evidence>
<dbReference type="PANTHER" id="PTHR47385:SF14">
    <property type="entry name" value="TRANSGELIN"/>
    <property type="match status" value="1"/>
</dbReference>
<dbReference type="OrthoDB" id="21595at2759"/>
<dbReference type="STRING" id="946362.F2UBC8"/>
<dbReference type="InterPro" id="IPR001997">
    <property type="entry name" value="Calponin/LIMCH1"/>
</dbReference>
<dbReference type="GeneID" id="16073934"/>
<organism evidence="4">
    <name type="scientific">Salpingoeca rosetta (strain ATCC 50818 / BSB-021)</name>
    <dbReference type="NCBI Taxonomy" id="946362"/>
    <lineage>
        <taxon>Eukaryota</taxon>
        <taxon>Choanoflagellata</taxon>
        <taxon>Craspedida</taxon>
        <taxon>Salpingoecidae</taxon>
        <taxon>Salpingoeca</taxon>
    </lineage>
</organism>
<dbReference type="SUPFAM" id="SSF47576">
    <property type="entry name" value="Calponin-homology domain, CH-domain"/>
    <property type="match status" value="2"/>
</dbReference>
<feature type="domain" description="Calponin-homology (CH)" evidence="2">
    <location>
        <begin position="198"/>
        <end position="302"/>
    </location>
</feature>
<dbReference type="GO" id="GO:0031032">
    <property type="term" value="P:actomyosin structure organization"/>
    <property type="evidence" value="ECO:0007669"/>
    <property type="project" value="InterPro"/>
</dbReference>
<feature type="region of interest" description="Disordered" evidence="1">
    <location>
        <begin position="138"/>
        <end position="175"/>
    </location>
</feature>
<dbReference type="GO" id="GO:0015629">
    <property type="term" value="C:actin cytoskeleton"/>
    <property type="evidence" value="ECO:0007669"/>
    <property type="project" value="TreeGrafter"/>
</dbReference>
<keyword evidence="4" id="KW-1185">Reference proteome</keyword>